<sequence length="149" mass="16119">MKKITGCLILGLLSVSMSASATEDRYASITHTKESFLNQGYCSYEFSLDNGGSHMSLDNAGFGALEMTLQMKDKKGSVIGNEVLEVEPFGDMGANRSITASLEVLCNDIGEFKVIKVVEDKNGRKVQLPLSIFEPMNPELAKMSVSGSK</sequence>
<dbReference type="EMBL" id="JASVWL010000019">
    <property type="protein sequence ID" value="MDL5356413.1"/>
    <property type="molecule type" value="Genomic_DNA"/>
</dbReference>
<comment type="caution">
    <text evidence="2">The sequence shown here is derived from an EMBL/GenBank/DDBJ whole genome shotgun (WGS) entry which is preliminary data.</text>
</comment>
<proteinExistence type="predicted"/>
<accession>A0AAW7CS35</accession>
<feature type="chain" id="PRO_5043319599" evidence="1">
    <location>
        <begin position="22"/>
        <end position="149"/>
    </location>
</feature>
<dbReference type="RefSeq" id="WP_235376070.1">
    <property type="nucleotide sequence ID" value="NZ_JAIKTY010000079.1"/>
</dbReference>
<dbReference type="Proteomes" id="UP001224739">
    <property type="component" value="Unassembled WGS sequence"/>
</dbReference>
<dbReference type="Pfam" id="PF18673">
    <property type="entry name" value="IrmA"/>
    <property type="match status" value="1"/>
</dbReference>
<dbReference type="AlphaFoldDB" id="A0AAW7CS35"/>
<dbReference type="InterPro" id="IPR040755">
    <property type="entry name" value="IrmA"/>
</dbReference>
<dbReference type="GeneID" id="83614147"/>
<evidence type="ECO:0000256" key="1">
    <source>
        <dbReference type="SAM" id="SignalP"/>
    </source>
</evidence>
<gene>
    <name evidence="2" type="ORF">QSH02_16430</name>
</gene>
<reference evidence="2" key="1">
    <citation type="submission" date="2023-06" db="EMBL/GenBank/DDBJ databases">
        <title>Acute promotion of culturable opportunistic pathogens and persistent increase of antibiotic resistance following antibiotic exposure in mouse gut microbiota.</title>
        <authorList>
            <person name="Li L."/>
            <person name="Wang B."/>
            <person name="Sun Y."/>
            <person name="Wang M."/>
            <person name="Xu H."/>
        </authorList>
    </citation>
    <scope>NUCLEOTIDE SEQUENCE</scope>
    <source>
        <strain evidence="2">EPA10_1</strain>
    </source>
</reference>
<protein>
    <submittedName>
        <fullName evidence="2">IrmA family protein</fullName>
    </submittedName>
</protein>
<feature type="signal peptide" evidence="1">
    <location>
        <begin position="1"/>
        <end position="21"/>
    </location>
</feature>
<name>A0AAW7CS35_9GAMM</name>
<evidence type="ECO:0000313" key="3">
    <source>
        <dbReference type="Proteomes" id="UP001224739"/>
    </source>
</evidence>
<keyword evidence="1" id="KW-0732">Signal</keyword>
<organism evidence="2 3">
    <name type="scientific">Proteus faecis</name>
    <dbReference type="NCBI Taxonomy" id="2050967"/>
    <lineage>
        <taxon>Bacteria</taxon>
        <taxon>Pseudomonadati</taxon>
        <taxon>Pseudomonadota</taxon>
        <taxon>Gammaproteobacteria</taxon>
        <taxon>Enterobacterales</taxon>
        <taxon>Morganellaceae</taxon>
        <taxon>Proteus</taxon>
    </lineage>
</organism>
<evidence type="ECO:0000313" key="2">
    <source>
        <dbReference type="EMBL" id="MDL5356413.1"/>
    </source>
</evidence>